<comment type="caution">
    <text evidence="1">The sequence shown here is derived from an EMBL/GenBank/DDBJ whole genome shotgun (WGS) entry which is preliminary data.</text>
</comment>
<gene>
    <name evidence="1" type="ORF">KDI_39410</name>
</gene>
<dbReference type="EMBL" id="BIXY01000068">
    <property type="protein sequence ID" value="GCF10377.1"/>
    <property type="molecule type" value="Genomic_DNA"/>
</dbReference>
<evidence type="ECO:0000313" key="2">
    <source>
        <dbReference type="Proteomes" id="UP000322530"/>
    </source>
</evidence>
<dbReference type="Proteomes" id="UP000322530">
    <property type="component" value="Unassembled WGS sequence"/>
</dbReference>
<proteinExistence type="predicted"/>
<evidence type="ECO:0000313" key="1">
    <source>
        <dbReference type="EMBL" id="GCF10377.1"/>
    </source>
</evidence>
<reference evidence="1 2" key="1">
    <citation type="submission" date="2019-01" db="EMBL/GenBank/DDBJ databases">
        <title>Draft genome sequence of Dictyobacter sp. Uno17.</title>
        <authorList>
            <person name="Wang C.M."/>
            <person name="Zheng Y."/>
            <person name="Sakai Y."/>
            <person name="Abe K."/>
            <person name="Yokota A."/>
            <person name="Yabe S."/>
        </authorList>
    </citation>
    <scope>NUCLEOTIDE SEQUENCE [LARGE SCALE GENOMIC DNA]</scope>
    <source>
        <strain evidence="1 2">Uno17</strain>
    </source>
</reference>
<dbReference type="AlphaFoldDB" id="A0A5A5TG86"/>
<name>A0A5A5TG86_9CHLR</name>
<protein>
    <submittedName>
        <fullName evidence="1">Uncharacterized protein</fullName>
    </submittedName>
</protein>
<accession>A0A5A5TG86</accession>
<keyword evidence="2" id="KW-1185">Reference proteome</keyword>
<sequence>MLQHGAIRFGLQPRQQNHFLLAANASWVARNRLARQQARRALLHHGTFDGGHGNVETARGFS</sequence>
<organism evidence="1 2">
    <name type="scientific">Dictyobacter arantiisoli</name>
    <dbReference type="NCBI Taxonomy" id="2014874"/>
    <lineage>
        <taxon>Bacteria</taxon>
        <taxon>Bacillati</taxon>
        <taxon>Chloroflexota</taxon>
        <taxon>Ktedonobacteria</taxon>
        <taxon>Ktedonobacterales</taxon>
        <taxon>Dictyobacteraceae</taxon>
        <taxon>Dictyobacter</taxon>
    </lineage>
</organism>